<proteinExistence type="predicted"/>
<gene>
    <name evidence="2" type="ORF">B0181_10475</name>
</gene>
<evidence type="ECO:0000313" key="3">
    <source>
        <dbReference type="Proteomes" id="UP000190435"/>
    </source>
</evidence>
<evidence type="ECO:0000313" key="2">
    <source>
        <dbReference type="EMBL" id="OOR87315.1"/>
    </source>
</evidence>
<comment type="caution">
    <text evidence="2">The sequence shown here is derived from an EMBL/GenBank/DDBJ whole genome shotgun (WGS) entry which is preliminary data.</text>
</comment>
<dbReference type="Proteomes" id="UP000190435">
    <property type="component" value="Unassembled WGS sequence"/>
</dbReference>
<dbReference type="AlphaFoldDB" id="A0A1S9ZUX2"/>
<keyword evidence="1" id="KW-0472">Membrane</keyword>
<sequence>MGAIAMTTKNHTFKTVSRKVLNHKALNYKTLTLGALAIGAVVGGMLFLRPNKAEVAPIIPAATAATPTPAVVKKPIFVQYHSIDDAPTHERKALAQQAQRLARTGSTSGGELTFEFKQATHAKMTYRFGRKQRLTFKPITPVLPAGFVLTGRQYEGKPIQVEGRSTYLGWYRLFENPDTKARIEISETQLSADAPIVLYRELMNETLANTPVQFETLHDKKGVVYHNAKFAKGDRLVQISSKGVAREQILAMVAQALAD</sequence>
<organism evidence="2 3">
    <name type="scientific">Moraxella caviae</name>
    <dbReference type="NCBI Taxonomy" id="34060"/>
    <lineage>
        <taxon>Bacteria</taxon>
        <taxon>Pseudomonadati</taxon>
        <taxon>Pseudomonadota</taxon>
        <taxon>Gammaproteobacteria</taxon>
        <taxon>Moraxellales</taxon>
        <taxon>Moraxellaceae</taxon>
        <taxon>Moraxella</taxon>
    </lineage>
</organism>
<dbReference type="EMBL" id="MUXU01000077">
    <property type="protein sequence ID" value="OOR87315.1"/>
    <property type="molecule type" value="Genomic_DNA"/>
</dbReference>
<accession>A0A1S9ZUX2</accession>
<keyword evidence="3" id="KW-1185">Reference proteome</keyword>
<protein>
    <submittedName>
        <fullName evidence="2">Uncharacterized protein</fullName>
    </submittedName>
</protein>
<feature type="transmembrane region" description="Helical" evidence="1">
    <location>
        <begin position="28"/>
        <end position="48"/>
    </location>
</feature>
<keyword evidence="1" id="KW-1133">Transmembrane helix</keyword>
<keyword evidence="1" id="KW-0812">Transmembrane</keyword>
<reference evidence="2 3" key="1">
    <citation type="submission" date="2017-02" db="EMBL/GenBank/DDBJ databases">
        <title>Draft genome sequence of Moraxella caviae CCUG 355 type strain.</title>
        <authorList>
            <person name="Engstrom-Jakobsson H."/>
            <person name="Salva-Serra F."/>
            <person name="Thorell K."/>
            <person name="Gonzales-Siles L."/>
            <person name="Karlsson R."/>
            <person name="Boulund F."/>
            <person name="Engstrand L."/>
            <person name="Moore E."/>
        </authorList>
    </citation>
    <scope>NUCLEOTIDE SEQUENCE [LARGE SCALE GENOMIC DNA]</scope>
    <source>
        <strain evidence="2 3">CCUG 355</strain>
    </source>
</reference>
<evidence type="ECO:0000256" key="1">
    <source>
        <dbReference type="SAM" id="Phobius"/>
    </source>
</evidence>
<name>A0A1S9ZUX2_9GAMM</name>